<dbReference type="EMBL" id="FNQF01000016">
    <property type="protein sequence ID" value="SEA76740.1"/>
    <property type="molecule type" value="Genomic_DNA"/>
</dbReference>
<evidence type="ECO:0000313" key="2">
    <source>
        <dbReference type="EMBL" id="SEA76740.1"/>
    </source>
</evidence>
<accession>A0A1H4DWI4</accession>
<keyword evidence="1" id="KW-0472">Membrane</keyword>
<keyword evidence="1" id="KW-1133">Transmembrane helix</keyword>
<reference evidence="2 3" key="1">
    <citation type="submission" date="2016-10" db="EMBL/GenBank/DDBJ databases">
        <authorList>
            <person name="de Groot N.N."/>
        </authorList>
    </citation>
    <scope>NUCLEOTIDE SEQUENCE [LARGE SCALE GENOMIC DNA]</scope>
    <source>
        <strain evidence="2 3">DSM 23581</strain>
    </source>
</reference>
<evidence type="ECO:0000313" key="3">
    <source>
        <dbReference type="Proteomes" id="UP000198820"/>
    </source>
</evidence>
<feature type="transmembrane region" description="Helical" evidence="1">
    <location>
        <begin position="97"/>
        <end position="126"/>
    </location>
</feature>
<sequence length="146" mass="17183">MKINDIINYLTEFRKNTKSIKNQKYSEKFIRLLNEIEIKVVDPNQIQRIETELKLLVENFEIEKENIQVKKELKKFIQFLKSEFKITIPYYYTQLGALVGLIATIFFGFLSLFIGLIAGAAIGFFFDERAKKEGRKLNTELNEFLC</sequence>
<protein>
    <submittedName>
        <fullName evidence="2">DNA phosphorothioation-dependent restriction protein DptG</fullName>
    </submittedName>
</protein>
<organism evidence="2 3">
    <name type="scientific">Psychroflexus halocasei</name>
    <dbReference type="NCBI Taxonomy" id="908615"/>
    <lineage>
        <taxon>Bacteria</taxon>
        <taxon>Pseudomonadati</taxon>
        <taxon>Bacteroidota</taxon>
        <taxon>Flavobacteriia</taxon>
        <taxon>Flavobacteriales</taxon>
        <taxon>Flavobacteriaceae</taxon>
        <taxon>Psychroflexus</taxon>
    </lineage>
</organism>
<name>A0A1H4DWI4_9FLAO</name>
<gene>
    <name evidence="2" type="ORF">SAMN05421540_11610</name>
</gene>
<evidence type="ECO:0000256" key="1">
    <source>
        <dbReference type="SAM" id="Phobius"/>
    </source>
</evidence>
<keyword evidence="3" id="KW-1185">Reference proteome</keyword>
<dbReference type="STRING" id="908615.SAMN05421540_11610"/>
<dbReference type="Proteomes" id="UP000198820">
    <property type="component" value="Unassembled WGS sequence"/>
</dbReference>
<keyword evidence="1" id="KW-0812">Transmembrane</keyword>
<proteinExistence type="predicted"/>
<dbReference type="AlphaFoldDB" id="A0A1H4DWI4"/>
<dbReference type="RefSeq" id="WP_093245940.1">
    <property type="nucleotide sequence ID" value="NZ_FNQF01000016.1"/>
</dbReference>